<comment type="caution">
    <text evidence="4">The sequence shown here is derived from an EMBL/GenBank/DDBJ whole genome shotgun (WGS) entry which is preliminary data.</text>
</comment>
<dbReference type="PROSITE" id="PS50082">
    <property type="entry name" value="WD_REPEATS_2"/>
    <property type="match status" value="1"/>
</dbReference>
<proteinExistence type="predicted"/>
<dbReference type="PROSITE" id="PS00678">
    <property type="entry name" value="WD_REPEATS_1"/>
    <property type="match status" value="1"/>
</dbReference>
<evidence type="ECO:0000313" key="5">
    <source>
        <dbReference type="Proteomes" id="UP001158986"/>
    </source>
</evidence>
<dbReference type="Proteomes" id="UP001158986">
    <property type="component" value="Unassembled WGS sequence"/>
</dbReference>
<sequence length="77" mass="8446">MAARANYRASIQFPNAHSDGIWSTFWTSNDKILTGSVDEVAKAWDVTKDAVSISQQYPGHVLDSCAQPFVGYSGKDH</sequence>
<organism evidence="4 5">
    <name type="scientific">Peronospora belbahrii</name>
    <dbReference type="NCBI Taxonomy" id="622444"/>
    <lineage>
        <taxon>Eukaryota</taxon>
        <taxon>Sar</taxon>
        <taxon>Stramenopiles</taxon>
        <taxon>Oomycota</taxon>
        <taxon>Peronosporomycetes</taxon>
        <taxon>Peronosporales</taxon>
        <taxon>Peronosporaceae</taxon>
        <taxon>Peronospora</taxon>
    </lineage>
</organism>
<gene>
    <name evidence="4" type="ORF">PBS001_LOCUS6502</name>
</gene>
<evidence type="ECO:0000256" key="3">
    <source>
        <dbReference type="PROSITE-ProRule" id="PRU00221"/>
    </source>
</evidence>
<dbReference type="InterPro" id="IPR015943">
    <property type="entry name" value="WD40/YVTN_repeat-like_dom_sf"/>
</dbReference>
<evidence type="ECO:0000256" key="1">
    <source>
        <dbReference type="ARBA" id="ARBA00022574"/>
    </source>
</evidence>
<dbReference type="InterPro" id="IPR001680">
    <property type="entry name" value="WD40_rpt"/>
</dbReference>
<dbReference type="InterPro" id="IPR019775">
    <property type="entry name" value="WD40_repeat_CS"/>
</dbReference>
<evidence type="ECO:0000256" key="2">
    <source>
        <dbReference type="ARBA" id="ARBA00022737"/>
    </source>
</evidence>
<keyword evidence="2" id="KW-0677">Repeat</keyword>
<evidence type="ECO:0000313" key="4">
    <source>
        <dbReference type="EMBL" id="CAH0519998.1"/>
    </source>
</evidence>
<dbReference type="SUPFAM" id="SSF50978">
    <property type="entry name" value="WD40 repeat-like"/>
    <property type="match status" value="1"/>
</dbReference>
<keyword evidence="5" id="KW-1185">Reference proteome</keyword>
<dbReference type="EMBL" id="CAKLCB010000326">
    <property type="protein sequence ID" value="CAH0519998.1"/>
    <property type="molecule type" value="Genomic_DNA"/>
</dbReference>
<name>A0ABN8D9F2_9STRA</name>
<feature type="repeat" description="WD" evidence="3">
    <location>
        <begin position="14"/>
        <end position="54"/>
    </location>
</feature>
<keyword evidence="1 3" id="KW-0853">WD repeat</keyword>
<accession>A0ABN8D9F2</accession>
<dbReference type="InterPro" id="IPR036322">
    <property type="entry name" value="WD40_repeat_dom_sf"/>
</dbReference>
<dbReference type="Gene3D" id="2.130.10.10">
    <property type="entry name" value="YVTN repeat-like/Quinoprotein amine dehydrogenase"/>
    <property type="match status" value="1"/>
</dbReference>
<reference evidence="4 5" key="1">
    <citation type="submission" date="2021-11" db="EMBL/GenBank/DDBJ databases">
        <authorList>
            <person name="Islam A."/>
            <person name="Islam S."/>
            <person name="Flora M.S."/>
            <person name="Rahman M."/>
            <person name="Ziaur R.M."/>
            <person name="Epstein J.H."/>
            <person name="Hassan M."/>
            <person name="Klassen M."/>
            <person name="Woodard K."/>
            <person name="Webb A."/>
            <person name="Webby R.J."/>
            <person name="El Zowalaty M.E."/>
        </authorList>
    </citation>
    <scope>NUCLEOTIDE SEQUENCE [LARGE SCALE GENOMIC DNA]</scope>
    <source>
        <strain evidence="4">Pbs1</strain>
    </source>
</reference>
<protein>
    <submittedName>
        <fullName evidence="4">Uncharacterized protein</fullName>
    </submittedName>
</protein>